<dbReference type="InterPro" id="IPR000639">
    <property type="entry name" value="Epox_hydrolase-like"/>
</dbReference>
<comment type="caution">
    <text evidence="4">The sequence shown here is derived from an EMBL/GenBank/DDBJ whole genome shotgun (WGS) entry which is preliminary data.</text>
</comment>
<dbReference type="PANTHER" id="PTHR21661:SF39">
    <property type="entry name" value="HYDROLASE, PUTATIVE (AFU_ORTHOLOGUE AFUA_3G08960)-RELATED"/>
    <property type="match status" value="1"/>
</dbReference>
<dbReference type="PANTHER" id="PTHR21661">
    <property type="entry name" value="EPOXIDE HYDROLASE 1-RELATED"/>
    <property type="match status" value="1"/>
</dbReference>
<evidence type="ECO:0000259" key="3">
    <source>
        <dbReference type="Pfam" id="PF06441"/>
    </source>
</evidence>
<dbReference type="Proteomes" id="UP001305779">
    <property type="component" value="Unassembled WGS sequence"/>
</dbReference>
<dbReference type="Pfam" id="PF06441">
    <property type="entry name" value="EHN"/>
    <property type="match status" value="1"/>
</dbReference>
<dbReference type="Gene3D" id="3.40.50.1820">
    <property type="entry name" value="alpha/beta hydrolase"/>
    <property type="match status" value="1"/>
</dbReference>
<dbReference type="InterPro" id="IPR010497">
    <property type="entry name" value="Epoxide_hydro_N"/>
</dbReference>
<keyword evidence="2" id="KW-0378">Hydrolase</keyword>
<feature type="domain" description="Epoxide hydrolase N-terminal" evidence="3">
    <location>
        <begin position="18"/>
        <end position="132"/>
    </location>
</feature>
<organism evidence="4 5">
    <name type="scientific">Zasmidium cellare</name>
    <name type="common">Wine cellar mold</name>
    <name type="synonym">Racodium cellare</name>
    <dbReference type="NCBI Taxonomy" id="395010"/>
    <lineage>
        <taxon>Eukaryota</taxon>
        <taxon>Fungi</taxon>
        <taxon>Dikarya</taxon>
        <taxon>Ascomycota</taxon>
        <taxon>Pezizomycotina</taxon>
        <taxon>Dothideomycetes</taxon>
        <taxon>Dothideomycetidae</taxon>
        <taxon>Mycosphaerellales</taxon>
        <taxon>Mycosphaerellaceae</taxon>
        <taxon>Zasmidium</taxon>
    </lineage>
</organism>
<evidence type="ECO:0000256" key="1">
    <source>
        <dbReference type="ARBA" id="ARBA00010088"/>
    </source>
</evidence>
<name>A0ABR0EQ18_ZASCE</name>
<accession>A0ABR0EQ18</accession>
<dbReference type="PRINTS" id="PR00412">
    <property type="entry name" value="EPOXHYDRLASE"/>
</dbReference>
<dbReference type="PIRSF" id="PIRSF001112">
    <property type="entry name" value="Epoxide_hydrolase"/>
    <property type="match status" value="1"/>
</dbReference>
<dbReference type="EMBL" id="JAXOVC010000004">
    <property type="protein sequence ID" value="KAK4503298.1"/>
    <property type="molecule type" value="Genomic_DNA"/>
</dbReference>
<evidence type="ECO:0000313" key="5">
    <source>
        <dbReference type="Proteomes" id="UP001305779"/>
    </source>
</evidence>
<evidence type="ECO:0000256" key="2">
    <source>
        <dbReference type="ARBA" id="ARBA00022801"/>
    </source>
</evidence>
<sequence length="368" mass="40855">MAQPQEFGSLPPKTTSNIKPFQLAIPETEVNDMKSLLKLSRLAGPVYENSLPGGKSHLGVRRDWLADAKRVWENDFDWRATEAHINTFPNFKATVDDEIAAFEIHFAALFSSRADAIPVILLHGWPGSFLEFLPLLQLMKQKYSPETLPYHLVVPSLPGFTLSEMPLLDRDISQVDVARILNGLMINIGFGSGYVCQGGDIGSRVARLLAVNHSEAKAVHLNFCLIGKPSSVTDVGALSELEQQGLKRGDIWKASGNAYALEQATRPSTIGFVLSSNPLALLACNLWSYRRSFGPGPLMTQDDPKYHIKVPFGFSYYPKETAPTPISWVATTGNLVFSRTHQKGGHFAALERPKEFMEDLEEFIKQVW</sequence>
<comment type="similarity">
    <text evidence="1">Belongs to the peptidase S33 family.</text>
</comment>
<dbReference type="SUPFAM" id="SSF53474">
    <property type="entry name" value="alpha/beta-Hydrolases"/>
    <property type="match status" value="1"/>
</dbReference>
<dbReference type="InterPro" id="IPR016292">
    <property type="entry name" value="Epoxide_hydrolase"/>
</dbReference>
<dbReference type="InterPro" id="IPR029058">
    <property type="entry name" value="AB_hydrolase_fold"/>
</dbReference>
<protein>
    <recommendedName>
        <fullName evidence="3">Epoxide hydrolase N-terminal domain-containing protein</fullName>
    </recommendedName>
</protein>
<proteinExistence type="inferred from homology"/>
<reference evidence="4 5" key="1">
    <citation type="journal article" date="2023" name="G3 (Bethesda)">
        <title>A chromosome-level genome assembly of Zasmidium syzygii isolated from banana leaves.</title>
        <authorList>
            <person name="van Westerhoven A.C."/>
            <person name="Mehrabi R."/>
            <person name="Talebi R."/>
            <person name="Steentjes M.B.F."/>
            <person name="Corcolon B."/>
            <person name="Chong P.A."/>
            <person name="Kema G.H.J."/>
            <person name="Seidl M.F."/>
        </authorList>
    </citation>
    <scope>NUCLEOTIDE SEQUENCE [LARGE SCALE GENOMIC DNA]</scope>
    <source>
        <strain evidence="4 5">P124</strain>
    </source>
</reference>
<evidence type="ECO:0000313" key="4">
    <source>
        <dbReference type="EMBL" id="KAK4503298.1"/>
    </source>
</evidence>
<gene>
    <name evidence="4" type="ORF">PRZ48_006726</name>
</gene>
<keyword evidence="5" id="KW-1185">Reference proteome</keyword>